<dbReference type="PROSITE" id="PS50885">
    <property type="entry name" value="HAMP"/>
    <property type="match status" value="1"/>
</dbReference>
<dbReference type="Gene3D" id="6.10.340.10">
    <property type="match status" value="1"/>
</dbReference>
<dbReference type="CDD" id="cd06225">
    <property type="entry name" value="HAMP"/>
    <property type="match status" value="1"/>
</dbReference>
<evidence type="ECO:0000256" key="10">
    <source>
        <dbReference type="SAM" id="Coils"/>
    </source>
</evidence>
<accession>A0A2S8HCE1</accession>
<dbReference type="SMART" id="SM00388">
    <property type="entry name" value="HisKA"/>
    <property type="match status" value="1"/>
</dbReference>
<feature type="transmembrane region" description="Helical" evidence="11">
    <location>
        <begin position="155"/>
        <end position="179"/>
    </location>
</feature>
<feature type="coiled-coil region" evidence="10">
    <location>
        <begin position="230"/>
        <end position="271"/>
    </location>
</feature>
<dbReference type="SMART" id="SM00387">
    <property type="entry name" value="HATPase_c"/>
    <property type="match status" value="1"/>
</dbReference>
<dbReference type="PANTHER" id="PTHR43065">
    <property type="entry name" value="SENSOR HISTIDINE KINASE"/>
    <property type="match status" value="1"/>
</dbReference>
<dbReference type="PRINTS" id="PR00344">
    <property type="entry name" value="BCTRLSENSOR"/>
</dbReference>
<evidence type="ECO:0000313" key="15">
    <source>
        <dbReference type="EMBL" id="PQP00181.1"/>
    </source>
</evidence>
<dbReference type="Pfam" id="PF00512">
    <property type="entry name" value="HisKA"/>
    <property type="match status" value="1"/>
</dbReference>
<organism evidence="15 16">
    <name type="scientific">Pseudomonas frederiksbergensis</name>
    <dbReference type="NCBI Taxonomy" id="104087"/>
    <lineage>
        <taxon>Bacteria</taxon>
        <taxon>Pseudomonadati</taxon>
        <taxon>Pseudomonadota</taxon>
        <taxon>Gammaproteobacteria</taxon>
        <taxon>Pseudomonadales</taxon>
        <taxon>Pseudomonadaceae</taxon>
        <taxon>Pseudomonas</taxon>
    </lineage>
</organism>
<keyword evidence="10" id="KW-0175">Coiled coil</keyword>
<dbReference type="Gene3D" id="3.30.450.20">
    <property type="entry name" value="PAS domain"/>
    <property type="match status" value="1"/>
</dbReference>
<dbReference type="PROSITE" id="PS50109">
    <property type="entry name" value="HIS_KIN"/>
    <property type="match status" value="1"/>
</dbReference>
<feature type="domain" description="PAS" evidence="13">
    <location>
        <begin position="285"/>
        <end position="336"/>
    </location>
</feature>
<comment type="catalytic activity">
    <reaction evidence="1">
        <text>ATP + protein L-histidine = ADP + protein N-phospho-L-histidine.</text>
        <dbReference type="EC" id="2.7.13.3"/>
    </reaction>
</comment>
<dbReference type="InterPro" id="IPR036890">
    <property type="entry name" value="HATPase_C_sf"/>
</dbReference>
<keyword evidence="11" id="KW-0812">Transmembrane</keyword>
<dbReference type="GO" id="GO:0000155">
    <property type="term" value="F:phosphorelay sensor kinase activity"/>
    <property type="evidence" value="ECO:0007669"/>
    <property type="project" value="InterPro"/>
</dbReference>
<dbReference type="InterPro" id="IPR003660">
    <property type="entry name" value="HAMP_dom"/>
</dbReference>
<evidence type="ECO:0000256" key="8">
    <source>
        <dbReference type="ARBA" id="ARBA00022840"/>
    </source>
</evidence>
<dbReference type="SUPFAM" id="SSF55785">
    <property type="entry name" value="PYP-like sensor domain (PAS domain)"/>
    <property type="match status" value="1"/>
</dbReference>
<dbReference type="EMBL" id="PUIN01000015">
    <property type="protein sequence ID" value="PQP00181.1"/>
    <property type="molecule type" value="Genomic_DNA"/>
</dbReference>
<evidence type="ECO:0000256" key="4">
    <source>
        <dbReference type="ARBA" id="ARBA00022553"/>
    </source>
</evidence>
<dbReference type="CDD" id="cd00082">
    <property type="entry name" value="HisKA"/>
    <property type="match status" value="1"/>
</dbReference>
<dbReference type="InterPro" id="IPR000014">
    <property type="entry name" value="PAS"/>
</dbReference>
<evidence type="ECO:0000256" key="6">
    <source>
        <dbReference type="ARBA" id="ARBA00022741"/>
    </source>
</evidence>
<dbReference type="PANTHER" id="PTHR43065:SF42">
    <property type="entry name" value="TWO-COMPONENT SENSOR PPRA"/>
    <property type="match status" value="1"/>
</dbReference>
<dbReference type="EC" id="2.7.13.3" evidence="3"/>
<reference evidence="15 16" key="1">
    <citation type="submission" date="2018-02" db="EMBL/GenBank/DDBJ databases">
        <title>Draft genome sequencing of Pseudomonas frederiksbergensis 11-D3.</title>
        <authorList>
            <person name="Zheng B.-X."/>
        </authorList>
    </citation>
    <scope>NUCLEOTIDE SEQUENCE [LARGE SCALE GENOMIC DNA]</scope>
    <source>
        <strain evidence="15 16">11-D3</strain>
    </source>
</reference>
<dbReference type="CDD" id="cd00130">
    <property type="entry name" value="PAS"/>
    <property type="match status" value="1"/>
</dbReference>
<gene>
    <name evidence="15" type="ORF">C5612_24900</name>
</gene>
<dbReference type="GO" id="GO:0016020">
    <property type="term" value="C:membrane"/>
    <property type="evidence" value="ECO:0007669"/>
    <property type="project" value="UniProtKB-SubCell"/>
</dbReference>
<keyword evidence="8" id="KW-0067">ATP-binding</keyword>
<dbReference type="GO" id="GO:0005524">
    <property type="term" value="F:ATP binding"/>
    <property type="evidence" value="ECO:0007669"/>
    <property type="project" value="UniProtKB-KW"/>
</dbReference>
<evidence type="ECO:0000256" key="2">
    <source>
        <dbReference type="ARBA" id="ARBA00004370"/>
    </source>
</evidence>
<name>A0A2S8HCE1_9PSED</name>
<dbReference type="InterPro" id="IPR036097">
    <property type="entry name" value="HisK_dim/P_sf"/>
</dbReference>
<dbReference type="NCBIfam" id="TIGR00229">
    <property type="entry name" value="sensory_box"/>
    <property type="match status" value="1"/>
</dbReference>
<dbReference type="Pfam" id="PF00989">
    <property type="entry name" value="PAS"/>
    <property type="match status" value="1"/>
</dbReference>
<dbReference type="SUPFAM" id="SSF158472">
    <property type="entry name" value="HAMP domain-like"/>
    <property type="match status" value="1"/>
</dbReference>
<dbReference type="InterPro" id="IPR003661">
    <property type="entry name" value="HisK_dim/P_dom"/>
</dbReference>
<evidence type="ECO:0000256" key="9">
    <source>
        <dbReference type="ARBA" id="ARBA00023012"/>
    </source>
</evidence>
<evidence type="ECO:0000256" key="5">
    <source>
        <dbReference type="ARBA" id="ARBA00022679"/>
    </source>
</evidence>
<dbReference type="GO" id="GO:0006355">
    <property type="term" value="P:regulation of DNA-templated transcription"/>
    <property type="evidence" value="ECO:0007669"/>
    <property type="project" value="InterPro"/>
</dbReference>
<evidence type="ECO:0000256" key="3">
    <source>
        <dbReference type="ARBA" id="ARBA00012438"/>
    </source>
</evidence>
<dbReference type="Pfam" id="PF00672">
    <property type="entry name" value="HAMP"/>
    <property type="match status" value="1"/>
</dbReference>
<keyword evidence="9" id="KW-0902">Two-component regulatory system</keyword>
<keyword evidence="5" id="KW-0808">Transferase</keyword>
<dbReference type="InterPro" id="IPR005467">
    <property type="entry name" value="His_kinase_dom"/>
</dbReference>
<feature type="transmembrane region" description="Helical" evidence="11">
    <location>
        <begin position="16"/>
        <end position="42"/>
    </location>
</feature>
<dbReference type="Pfam" id="PF02518">
    <property type="entry name" value="HATPase_c"/>
    <property type="match status" value="1"/>
</dbReference>
<dbReference type="SMART" id="SM00091">
    <property type="entry name" value="PAS"/>
    <property type="match status" value="1"/>
</dbReference>
<dbReference type="Proteomes" id="UP000239687">
    <property type="component" value="Unassembled WGS sequence"/>
</dbReference>
<comment type="caution">
    <text evidence="15">The sequence shown here is derived from an EMBL/GenBank/DDBJ whole genome shotgun (WGS) entry which is preliminary data.</text>
</comment>
<dbReference type="Gene3D" id="1.10.287.130">
    <property type="match status" value="1"/>
</dbReference>
<dbReference type="SUPFAM" id="SSF55874">
    <property type="entry name" value="ATPase domain of HSP90 chaperone/DNA topoisomerase II/histidine kinase"/>
    <property type="match status" value="1"/>
</dbReference>
<evidence type="ECO:0000256" key="11">
    <source>
        <dbReference type="SAM" id="Phobius"/>
    </source>
</evidence>
<dbReference type="PROSITE" id="PS50112">
    <property type="entry name" value="PAS"/>
    <property type="match status" value="1"/>
</dbReference>
<keyword evidence="4" id="KW-0597">Phosphoprotein</keyword>
<dbReference type="AlphaFoldDB" id="A0A2S8HCE1"/>
<feature type="domain" description="HAMP" evidence="14">
    <location>
        <begin position="185"/>
        <end position="238"/>
    </location>
</feature>
<keyword evidence="6" id="KW-0547">Nucleotide-binding</keyword>
<keyword evidence="7 15" id="KW-0418">Kinase</keyword>
<dbReference type="InterPro" id="IPR004358">
    <property type="entry name" value="Sig_transdc_His_kin-like_C"/>
</dbReference>
<evidence type="ECO:0000256" key="7">
    <source>
        <dbReference type="ARBA" id="ARBA00022777"/>
    </source>
</evidence>
<protein>
    <recommendedName>
        <fullName evidence="3">histidine kinase</fullName>
        <ecNumber evidence="3">2.7.13.3</ecNumber>
    </recommendedName>
</protein>
<keyword evidence="11" id="KW-1133">Transmembrane helix</keyword>
<keyword evidence="11" id="KW-0472">Membrane</keyword>
<dbReference type="RefSeq" id="WP_105346623.1">
    <property type="nucleotide sequence ID" value="NZ_PUIN01000015.1"/>
</dbReference>
<sequence length="678" mass="75481">MPLRQRLENLPVGQKLLAALLVLLTTVLLVANLTFISAAYYISQESMAPQALQTIGRLVSNPSLVSDALKSPQNAERLLNELNSYSPLRAAALYDGKGERLAQLQHGDALSLPDHYRQLETWQATEFRSNQVITLPRPGTAPGHLLLVASSELPMAFYTGTLTASLGILIFSVLLWLVIARQIKRLITQPIHQLEELSRQVTREENYALRASRGNHDEIGSLAEAFNTMLSRIEAREQQLKRARDDSQAAYDQAQGLAEETRHTNRKLELEVQVRSKIEKKLTGFQNYLNSIIDSMPSALIALDEQLYVTQWNQEASALSGTRLDEALNQPIFLAFEPLKPFLPQLKQTVEQHTVAKIERVTWLKDDEPRHYALTFYPLMGGAGRGVVIRIDDITQRLSLEEMMVQSEKMLSVGGLAAGMAHEINNPLGAILHNVQNIRRRLSPDLPKNLEQAEQIGIQLETVNKYLQAREVPQLLDGIQQAGARAAKIVTHMLSFSRRSTRQMAPCDLPALIDQAVEIAGNDFDLAIGFDFKGQAIIRQFDPALGPVPGTANELEQVLLNLLKNAAQAIHQRPDDREPGRIILRTKLNPPWAEIQVEDNGIGMTENVRKRTFEPFFTTKEIGQGTGLGLSVSYFIITNNHKGQMEVQSTPGQGTCFTLRLPLSGTAVAPQELNQLSR</sequence>
<proteinExistence type="predicted"/>
<dbReference type="Gene3D" id="3.30.565.10">
    <property type="entry name" value="Histidine kinase-like ATPase, C-terminal domain"/>
    <property type="match status" value="1"/>
</dbReference>
<comment type="subcellular location">
    <subcellularLocation>
        <location evidence="2">Membrane</location>
    </subcellularLocation>
</comment>
<evidence type="ECO:0000259" key="13">
    <source>
        <dbReference type="PROSITE" id="PS50112"/>
    </source>
</evidence>
<dbReference type="InterPro" id="IPR013767">
    <property type="entry name" value="PAS_fold"/>
</dbReference>
<evidence type="ECO:0000256" key="1">
    <source>
        <dbReference type="ARBA" id="ARBA00000085"/>
    </source>
</evidence>
<dbReference type="SMART" id="SM00304">
    <property type="entry name" value="HAMP"/>
    <property type="match status" value="1"/>
</dbReference>
<dbReference type="InterPro" id="IPR003594">
    <property type="entry name" value="HATPase_dom"/>
</dbReference>
<feature type="domain" description="Histidine kinase" evidence="12">
    <location>
        <begin position="419"/>
        <end position="665"/>
    </location>
</feature>
<evidence type="ECO:0000313" key="16">
    <source>
        <dbReference type="Proteomes" id="UP000239687"/>
    </source>
</evidence>
<dbReference type="InterPro" id="IPR035965">
    <property type="entry name" value="PAS-like_dom_sf"/>
</dbReference>
<dbReference type="SUPFAM" id="SSF47384">
    <property type="entry name" value="Homodimeric domain of signal transducing histidine kinase"/>
    <property type="match status" value="1"/>
</dbReference>
<evidence type="ECO:0000259" key="14">
    <source>
        <dbReference type="PROSITE" id="PS50885"/>
    </source>
</evidence>
<evidence type="ECO:0000259" key="12">
    <source>
        <dbReference type="PROSITE" id="PS50109"/>
    </source>
</evidence>